<evidence type="ECO:0000256" key="7">
    <source>
        <dbReference type="ARBA" id="ARBA00023132"/>
    </source>
</evidence>
<evidence type="ECO:0000256" key="11">
    <source>
        <dbReference type="SAM" id="MobiDB-lite"/>
    </source>
</evidence>
<dbReference type="Proteomes" id="UP000054466">
    <property type="component" value="Unassembled WGS sequence"/>
</dbReference>
<keyword evidence="7" id="KW-0906">Nuclear pore complex</keyword>
<dbReference type="STRING" id="569365.A0A0D2CN59"/>
<evidence type="ECO:0000256" key="8">
    <source>
        <dbReference type="ARBA" id="ARBA00023242"/>
    </source>
</evidence>
<evidence type="ECO:0000256" key="4">
    <source>
        <dbReference type="ARBA" id="ARBA00022816"/>
    </source>
</evidence>
<dbReference type="HOGENOM" id="CLU_018821_1_0_1"/>
<dbReference type="OrthoDB" id="420884at2759"/>
<feature type="region of interest" description="Disordered" evidence="11">
    <location>
        <begin position="1"/>
        <end position="30"/>
    </location>
</feature>
<feature type="region of interest" description="Disordered" evidence="11">
    <location>
        <begin position="102"/>
        <end position="232"/>
    </location>
</feature>
<feature type="compositionally biased region" description="Basic and acidic residues" evidence="11">
    <location>
        <begin position="102"/>
        <end position="216"/>
    </location>
</feature>
<evidence type="ECO:0000256" key="9">
    <source>
        <dbReference type="ARBA" id="ARBA00026227"/>
    </source>
</evidence>
<gene>
    <name evidence="12" type="ORF">PV07_03099</name>
</gene>
<feature type="compositionally biased region" description="Basic and acidic residues" evidence="11">
    <location>
        <begin position="16"/>
        <end position="27"/>
    </location>
</feature>
<dbReference type="GO" id="GO:0015031">
    <property type="term" value="P:protein transport"/>
    <property type="evidence" value="ECO:0007669"/>
    <property type="project" value="UniProtKB-KW"/>
</dbReference>
<keyword evidence="4" id="KW-0509">mRNA transport</keyword>
<name>A0A0D2CN59_9EURO</name>
<dbReference type="AlphaFoldDB" id="A0A0D2CN59"/>
<dbReference type="VEuPathDB" id="FungiDB:PV07_03099"/>
<dbReference type="PANTHER" id="PTHR12960:SF0">
    <property type="entry name" value="MRNA EXPORT FACTOR GLE1"/>
    <property type="match status" value="1"/>
</dbReference>
<dbReference type="InterPro" id="IPR038506">
    <property type="entry name" value="GLE1-like_sf"/>
</dbReference>
<dbReference type="PANTHER" id="PTHR12960">
    <property type="entry name" value="GLE-1-RELATED"/>
    <property type="match status" value="1"/>
</dbReference>
<dbReference type="GO" id="GO:0016973">
    <property type="term" value="P:poly(A)+ mRNA export from nucleus"/>
    <property type="evidence" value="ECO:0007669"/>
    <property type="project" value="InterPro"/>
</dbReference>
<evidence type="ECO:0000256" key="10">
    <source>
        <dbReference type="ARBA" id="ARBA00029983"/>
    </source>
</evidence>
<dbReference type="Gene3D" id="1.25.40.510">
    <property type="entry name" value="GLE1-like"/>
    <property type="match status" value="1"/>
</dbReference>
<keyword evidence="6" id="KW-0811">Translocation</keyword>
<keyword evidence="13" id="KW-1185">Reference proteome</keyword>
<dbReference type="GO" id="GO:0005543">
    <property type="term" value="F:phospholipid binding"/>
    <property type="evidence" value="ECO:0007669"/>
    <property type="project" value="TreeGrafter"/>
</dbReference>
<dbReference type="Pfam" id="PF07817">
    <property type="entry name" value="GLE1"/>
    <property type="match status" value="1"/>
</dbReference>
<comment type="similarity">
    <text evidence="2">Belongs to the GLE1 family.</text>
</comment>
<dbReference type="RefSeq" id="XP_016251666.1">
    <property type="nucleotide sequence ID" value="XM_016389764.1"/>
</dbReference>
<feature type="compositionally biased region" description="Polar residues" evidence="11">
    <location>
        <begin position="1"/>
        <end position="12"/>
    </location>
</feature>
<dbReference type="EMBL" id="KN847041">
    <property type="protein sequence ID" value="KIW31450.1"/>
    <property type="molecule type" value="Genomic_DNA"/>
</dbReference>
<protein>
    <recommendedName>
        <fullName evidence="9">mRNA export factor GLE1</fullName>
    </recommendedName>
    <alternativeName>
        <fullName evidence="10">Nucleoporin GLE1</fullName>
    </alternativeName>
</protein>
<reference evidence="12 13" key="1">
    <citation type="submission" date="2015-01" db="EMBL/GenBank/DDBJ databases">
        <title>The Genome Sequence of Cladophialophora immunda CBS83496.</title>
        <authorList>
            <consortium name="The Broad Institute Genomics Platform"/>
            <person name="Cuomo C."/>
            <person name="de Hoog S."/>
            <person name="Gorbushina A."/>
            <person name="Stielow B."/>
            <person name="Teixiera M."/>
            <person name="Abouelleil A."/>
            <person name="Chapman S.B."/>
            <person name="Priest M."/>
            <person name="Young S.K."/>
            <person name="Wortman J."/>
            <person name="Nusbaum C."/>
            <person name="Birren B."/>
        </authorList>
    </citation>
    <scope>NUCLEOTIDE SEQUENCE [LARGE SCALE GENOMIC DNA]</scope>
    <source>
        <strain evidence="12 13">CBS 83496</strain>
    </source>
</reference>
<comment type="subcellular location">
    <subcellularLocation>
        <location evidence="1">Nucleus</location>
        <location evidence="1">Nuclear pore complex</location>
    </subcellularLocation>
</comment>
<sequence length="582" mass="65923">MAQARLHSSSPFSARDSPRGRRTDDSPSRQLQWELERALSQIHLHEIERSKLHAYQKRQQQEELDARESAQAEAHRIELNAAKAQHEVVRKQAEAVLQAYIKQEEEDRQRREEEERRRLEEEERRRKAEAEAKAQAQEREQARKRAEEERRAREENERREREERARQEAERQAKQKAEEEEKDRREKAAAEQRQREEKAKAEQEAALRKQEAEKAAAAKVSTPQPAALGPGKDISRASEVEAQHANYLVLHKKLKKFRADFWVAAKKDPGLKPHVGDMRRAIRTSVGQLTDDKAGNKKAHDRVRSTLQQALKDRPSPPVSVSEYLPTHLNLGDNGTTTIPSLALYLLSIFSKAVISGFVGECAVNPKAAEPIGTLVAQIFSMPELQFPRNVPSTADPSQLSKPTSVSLISILMSKFHATAPILFGIYGRESTAAGKHRLGWRLDRITDDPDSKKAFVNENKHYDRLTGLGVGYASIALRNFSKAKVSNPWPPVHYWASLAHIANTPPQEVQTSHLVLLKSMLENNAIERFVLFFGAAGIAALRQVAVDFPRTLPKELQEKPATKTLVLMVEGWKKEKHFSLA</sequence>
<evidence type="ECO:0000313" key="13">
    <source>
        <dbReference type="Proteomes" id="UP000054466"/>
    </source>
</evidence>
<evidence type="ECO:0000313" key="12">
    <source>
        <dbReference type="EMBL" id="KIW31450.1"/>
    </source>
</evidence>
<dbReference type="GO" id="GO:0044614">
    <property type="term" value="C:nuclear pore cytoplasmic filaments"/>
    <property type="evidence" value="ECO:0007669"/>
    <property type="project" value="TreeGrafter"/>
</dbReference>
<evidence type="ECO:0000256" key="5">
    <source>
        <dbReference type="ARBA" id="ARBA00022927"/>
    </source>
</evidence>
<evidence type="ECO:0000256" key="3">
    <source>
        <dbReference type="ARBA" id="ARBA00022448"/>
    </source>
</evidence>
<dbReference type="InterPro" id="IPR012476">
    <property type="entry name" value="GLE1"/>
</dbReference>
<proteinExistence type="inferred from homology"/>
<organism evidence="12 13">
    <name type="scientific">Cladophialophora immunda</name>
    <dbReference type="NCBI Taxonomy" id="569365"/>
    <lineage>
        <taxon>Eukaryota</taxon>
        <taxon>Fungi</taxon>
        <taxon>Dikarya</taxon>
        <taxon>Ascomycota</taxon>
        <taxon>Pezizomycotina</taxon>
        <taxon>Eurotiomycetes</taxon>
        <taxon>Chaetothyriomycetidae</taxon>
        <taxon>Chaetothyriales</taxon>
        <taxon>Herpotrichiellaceae</taxon>
        <taxon>Cladophialophora</taxon>
    </lineage>
</organism>
<dbReference type="GO" id="GO:0031369">
    <property type="term" value="F:translation initiation factor binding"/>
    <property type="evidence" value="ECO:0007669"/>
    <property type="project" value="TreeGrafter"/>
</dbReference>
<dbReference type="GeneID" id="27342293"/>
<accession>A0A0D2CN59</accession>
<evidence type="ECO:0000256" key="2">
    <source>
        <dbReference type="ARBA" id="ARBA00011056"/>
    </source>
</evidence>
<keyword evidence="3" id="KW-0813">Transport</keyword>
<keyword evidence="5" id="KW-0653">Protein transport</keyword>
<dbReference type="GO" id="GO:0000822">
    <property type="term" value="F:inositol hexakisphosphate binding"/>
    <property type="evidence" value="ECO:0007669"/>
    <property type="project" value="TreeGrafter"/>
</dbReference>
<keyword evidence="8" id="KW-0539">Nucleus</keyword>
<evidence type="ECO:0000256" key="6">
    <source>
        <dbReference type="ARBA" id="ARBA00023010"/>
    </source>
</evidence>
<evidence type="ECO:0000256" key="1">
    <source>
        <dbReference type="ARBA" id="ARBA00004567"/>
    </source>
</evidence>
<dbReference type="GO" id="GO:0005737">
    <property type="term" value="C:cytoplasm"/>
    <property type="evidence" value="ECO:0007669"/>
    <property type="project" value="TreeGrafter"/>
</dbReference>